<evidence type="ECO:0000256" key="12">
    <source>
        <dbReference type="SAM" id="MobiDB-lite"/>
    </source>
</evidence>
<dbReference type="InterPro" id="IPR000719">
    <property type="entry name" value="Prot_kinase_dom"/>
</dbReference>
<keyword evidence="4" id="KW-0597">Phosphoprotein</keyword>
<evidence type="ECO:0000259" key="14">
    <source>
        <dbReference type="PROSITE" id="PS51285"/>
    </source>
</evidence>
<evidence type="ECO:0000259" key="13">
    <source>
        <dbReference type="PROSITE" id="PS50011"/>
    </source>
</evidence>
<feature type="domain" description="AGC-kinase C-terminal" evidence="14">
    <location>
        <begin position="457"/>
        <end position="529"/>
    </location>
</feature>
<feature type="compositionally biased region" description="Basic and acidic residues" evidence="12">
    <location>
        <begin position="12"/>
        <end position="22"/>
    </location>
</feature>
<dbReference type="Gene3D" id="1.10.510.10">
    <property type="entry name" value="Transferase(Phosphotransferase) domain 1"/>
    <property type="match status" value="1"/>
</dbReference>
<keyword evidence="8 11" id="KW-0067">ATP-binding</keyword>
<evidence type="ECO:0000256" key="9">
    <source>
        <dbReference type="ARBA" id="ARBA00047899"/>
    </source>
</evidence>
<evidence type="ECO:0000313" key="16">
    <source>
        <dbReference type="Proteomes" id="UP001187471"/>
    </source>
</evidence>
<comment type="similarity">
    <text evidence="1">Belongs to the protein kinase superfamily. AGC Ser/Thr protein kinase family.</text>
</comment>
<dbReference type="InterPro" id="IPR011009">
    <property type="entry name" value="Kinase-like_dom_sf"/>
</dbReference>
<keyword evidence="5" id="KW-0808">Transferase</keyword>
<keyword evidence="7" id="KW-0418">Kinase</keyword>
<dbReference type="InterPro" id="IPR059233">
    <property type="entry name" value="MobB_NdrA/B/Cbk1"/>
</dbReference>
<dbReference type="Gene3D" id="3.30.200.20">
    <property type="entry name" value="Phosphorylase Kinase, domain 1"/>
    <property type="match status" value="2"/>
</dbReference>
<evidence type="ECO:0000256" key="7">
    <source>
        <dbReference type="ARBA" id="ARBA00022777"/>
    </source>
</evidence>
<comment type="catalytic activity">
    <reaction evidence="10">
        <text>L-seryl-[protein] + ATP = O-phospho-L-seryl-[protein] + ADP + H(+)</text>
        <dbReference type="Rhea" id="RHEA:17989"/>
        <dbReference type="Rhea" id="RHEA-COMP:9863"/>
        <dbReference type="Rhea" id="RHEA-COMP:11604"/>
        <dbReference type="ChEBI" id="CHEBI:15378"/>
        <dbReference type="ChEBI" id="CHEBI:29999"/>
        <dbReference type="ChEBI" id="CHEBI:30616"/>
        <dbReference type="ChEBI" id="CHEBI:83421"/>
        <dbReference type="ChEBI" id="CHEBI:456216"/>
        <dbReference type="EC" id="2.7.11.1"/>
    </reaction>
</comment>
<evidence type="ECO:0000313" key="15">
    <source>
        <dbReference type="EMBL" id="KAK2969595.1"/>
    </source>
</evidence>
<keyword evidence="16" id="KW-1185">Reference proteome</keyword>
<evidence type="ECO:0000256" key="8">
    <source>
        <dbReference type="ARBA" id="ARBA00022840"/>
    </source>
</evidence>
<accession>A0AA88R3B3</accession>
<evidence type="ECO:0000256" key="6">
    <source>
        <dbReference type="ARBA" id="ARBA00022741"/>
    </source>
</evidence>
<evidence type="ECO:0000256" key="4">
    <source>
        <dbReference type="ARBA" id="ARBA00022553"/>
    </source>
</evidence>
<dbReference type="SMART" id="SM00133">
    <property type="entry name" value="S_TK_X"/>
    <property type="match status" value="1"/>
</dbReference>
<dbReference type="GO" id="GO:0004674">
    <property type="term" value="F:protein serine/threonine kinase activity"/>
    <property type="evidence" value="ECO:0007669"/>
    <property type="project" value="UniProtKB-KW"/>
</dbReference>
<keyword evidence="6 11" id="KW-0547">Nucleotide-binding</keyword>
<dbReference type="FunFam" id="3.30.200.20:FF:000102">
    <property type="entry name" value="Non-specific serine/threonine protein kinase"/>
    <property type="match status" value="1"/>
</dbReference>
<dbReference type="PANTHER" id="PTHR22988">
    <property type="entry name" value="MYOTONIC DYSTROPHY S/T KINASE-RELATED"/>
    <property type="match status" value="1"/>
</dbReference>
<dbReference type="InterPro" id="IPR050839">
    <property type="entry name" value="Rho-assoc_Ser/Thr_Kinase"/>
</dbReference>
<dbReference type="AlphaFoldDB" id="A0AA88R3B3"/>
<feature type="binding site" evidence="11">
    <location>
        <position position="184"/>
    </location>
    <ligand>
        <name>ATP</name>
        <dbReference type="ChEBI" id="CHEBI:30616"/>
    </ligand>
</feature>
<dbReference type="CDD" id="cd05599">
    <property type="entry name" value="STKc_NDR_like"/>
    <property type="match status" value="1"/>
</dbReference>
<name>A0AA88R3B3_9ASTE</name>
<dbReference type="GO" id="GO:0005737">
    <property type="term" value="C:cytoplasm"/>
    <property type="evidence" value="ECO:0007669"/>
    <property type="project" value="UniProtKB-ARBA"/>
</dbReference>
<organism evidence="15 16">
    <name type="scientific">Escallonia rubra</name>
    <dbReference type="NCBI Taxonomy" id="112253"/>
    <lineage>
        <taxon>Eukaryota</taxon>
        <taxon>Viridiplantae</taxon>
        <taxon>Streptophyta</taxon>
        <taxon>Embryophyta</taxon>
        <taxon>Tracheophyta</taxon>
        <taxon>Spermatophyta</taxon>
        <taxon>Magnoliopsida</taxon>
        <taxon>eudicotyledons</taxon>
        <taxon>Gunneridae</taxon>
        <taxon>Pentapetalae</taxon>
        <taxon>asterids</taxon>
        <taxon>campanulids</taxon>
        <taxon>Escalloniales</taxon>
        <taxon>Escalloniaceae</taxon>
        <taxon>Escallonia</taxon>
    </lineage>
</organism>
<reference evidence="15" key="1">
    <citation type="submission" date="2022-12" db="EMBL/GenBank/DDBJ databases">
        <title>Draft genome assemblies for two species of Escallonia (Escalloniales).</title>
        <authorList>
            <person name="Chanderbali A."/>
            <person name="Dervinis C."/>
            <person name="Anghel I."/>
            <person name="Soltis D."/>
            <person name="Soltis P."/>
            <person name="Zapata F."/>
        </authorList>
    </citation>
    <scope>NUCLEOTIDE SEQUENCE</scope>
    <source>
        <strain evidence="15">UCBG92.1500</strain>
        <tissue evidence="15">Leaf</tissue>
    </source>
</reference>
<comment type="caution">
    <text evidence="15">The sequence shown here is derived from an EMBL/GenBank/DDBJ whole genome shotgun (WGS) entry which is preliminary data.</text>
</comment>
<evidence type="ECO:0000256" key="1">
    <source>
        <dbReference type="ARBA" id="ARBA00009903"/>
    </source>
</evidence>
<dbReference type="Pfam" id="PF00069">
    <property type="entry name" value="Pkinase"/>
    <property type="match status" value="2"/>
</dbReference>
<dbReference type="Proteomes" id="UP001187471">
    <property type="component" value="Unassembled WGS sequence"/>
</dbReference>
<proteinExistence type="inferred from homology"/>
<evidence type="ECO:0000256" key="2">
    <source>
        <dbReference type="ARBA" id="ARBA00012513"/>
    </source>
</evidence>
<dbReference type="SMART" id="SM00220">
    <property type="entry name" value="S_TKc"/>
    <property type="match status" value="1"/>
</dbReference>
<sequence length="582" mass="67192">MESAKRWFNKLRSKDKPKKKEATVNGKEGSKAPTSEEAPSTATKQKAAAAKQYIEKHYKEQMKNLQERKERYALYAPYHYDQDNEMEISDAYLRPYSFSHMMHALMFTCRRNMLEKKLADAEVSEEEQNNLLKYLEKKETEYMRLQRHKMGADDFEPLTMIGKGAFGEVRICREKTTGHVYAMKKLKKSEMLRRGQASLFGMLENISKVEHVKAERNLLAEVDSNCIVKLYCSFQDEEYLYLIMEYLPGGDMMTLLMRKDTLTEDEARFYVGETVLAIEDIKPDNLLLDRLGHMKLSDFGLCKPLDCSNLHEKDFSVGNNLSGALQSDGRPVAPKRTQQEQLQHWQRNRRMLAYSTVGTPDYIAPEVLLKKGYGMECDWWSLGAIMYEMLVGYPPFYSDEPMSTCRKIVNWRTHLKFPEEAKLSPEAKDLISKLLCNVERRLGTKGADEIKAHPWFNGIEWDKLYHIQAAFIPEVNDELDTQNFEKFEEADNQITSATKSGPWRKMLPSKDVNFMGYTYKNFEIVNDHEVPGIAELKKKSSKTKRPTVKSLFSDELESASSQPAHGSFLKLLPPQLEISKQG</sequence>
<evidence type="ECO:0000256" key="3">
    <source>
        <dbReference type="ARBA" id="ARBA00022527"/>
    </source>
</evidence>
<dbReference type="CDD" id="cd21742">
    <property type="entry name" value="MobB_NDR_LATS-like"/>
    <property type="match status" value="1"/>
</dbReference>
<dbReference type="InterPro" id="IPR017441">
    <property type="entry name" value="Protein_kinase_ATP_BS"/>
</dbReference>
<dbReference type="InterPro" id="IPR000961">
    <property type="entry name" value="AGC-kinase_C"/>
</dbReference>
<evidence type="ECO:0000256" key="5">
    <source>
        <dbReference type="ARBA" id="ARBA00022679"/>
    </source>
</evidence>
<dbReference type="EC" id="2.7.11.1" evidence="2"/>
<dbReference type="EMBL" id="JAVXUO010002791">
    <property type="protein sequence ID" value="KAK2969595.1"/>
    <property type="molecule type" value="Genomic_DNA"/>
</dbReference>
<dbReference type="PANTHER" id="PTHR22988:SF76">
    <property type="entry name" value="CHROMOSOME UNDETERMINED SCAFFOLD_135, WHOLE GENOME SHOTGUN SEQUENCE"/>
    <property type="match status" value="1"/>
</dbReference>
<comment type="catalytic activity">
    <reaction evidence="9">
        <text>L-threonyl-[protein] + ATP = O-phospho-L-threonyl-[protein] + ADP + H(+)</text>
        <dbReference type="Rhea" id="RHEA:46608"/>
        <dbReference type="Rhea" id="RHEA-COMP:11060"/>
        <dbReference type="Rhea" id="RHEA-COMP:11605"/>
        <dbReference type="ChEBI" id="CHEBI:15378"/>
        <dbReference type="ChEBI" id="CHEBI:30013"/>
        <dbReference type="ChEBI" id="CHEBI:30616"/>
        <dbReference type="ChEBI" id="CHEBI:61977"/>
        <dbReference type="ChEBI" id="CHEBI:456216"/>
        <dbReference type="EC" id="2.7.11.1"/>
    </reaction>
</comment>
<evidence type="ECO:0000256" key="11">
    <source>
        <dbReference type="PROSITE-ProRule" id="PRU10141"/>
    </source>
</evidence>
<evidence type="ECO:0000256" key="10">
    <source>
        <dbReference type="ARBA" id="ARBA00048679"/>
    </source>
</evidence>
<dbReference type="GO" id="GO:0005524">
    <property type="term" value="F:ATP binding"/>
    <property type="evidence" value="ECO:0007669"/>
    <property type="project" value="UniProtKB-UniRule"/>
</dbReference>
<dbReference type="PROSITE" id="PS50011">
    <property type="entry name" value="PROTEIN_KINASE_DOM"/>
    <property type="match status" value="1"/>
</dbReference>
<keyword evidence="3" id="KW-0723">Serine/threonine-protein kinase</keyword>
<protein>
    <recommendedName>
        <fullName evidence="2">non-specific serine/threonine protein kinase</fullName>
        <ecNumber evidence="2">2.7.11.1</ecNumber>
    </recommendedName>
</protein>
<feature type="domain" description="Protein kinase" evidence="13">
    <location>
        <begin position="155"/>
        <end position="456"/>
    </location>
</feature>
<dbReference type="SUPFAM" id="SSF56112">
    <property type="entry name" value="Protein kinase-like (PK-like)"/>
    <property type="match status" value="1"/>
</dbReference>
<feature type="region of interest" description="Disordered" evidence="12">
    <location>
        <begin position="1"/>
        <end position="46"/>
    </location>
</feature>
<dbReference type="InterPro" id="IPR017892">
    <property type="entry name" value="Pkinase_C"/>
</dbReference>
<dbReference type="PROSITE" id="PS51285">
    <property type="entry name" value="AGC_KINASE_CTER"/>
    <property type="match status" value="1"/>
</dbReference>
<gene>
    <name evidence="15" type="ORF">RJ640_013923</name>
</gene>
<dbReference type="Pfam" id="PF00433">
    <property type="entry name" value="Pkinase_C"/>
    <property type="match status" value="1"/>
</dbReference>
<dbReference type="PROSITE" id="PS00107">
    <property type="entry name" value="PROTEIN_KINASE_ATP"/>
    <property type="match status" value="1"/>
</dbReference>